<keyword evidence="3" id="KW-0812">Transmembrane</keyword>
<dbReference type="Gene3D" id="3.30.565.10">
    <property type="entry name" value="Histidine kinase-like ATPase, C-terminal domain"/>
    <property type="match status" value="1"/>
</dbReference>
<gene>
    <name evidence="5" type="primary">citS</name>
    <name evidence="5" type="ORF">CPLFYP93_00860</name>
</gene>
<dbReference type="Pfam" id="PF14689">
    <property type="entry name" value="SPOB_a"/>
    <property type="match status" value="1"/>
</dbReference>
<keyword evidence="3" id="KW-0472">Membrane</keyword>
<keyword evidence="1" id="KW-0418">Kinase</keyword>
<dbReference type="GO" id="GO:0042802">
    <property type="term" value="F:identical protein binding"/>
    <property type="evidence" value="ECO:0007669"/>
    <property type="project" value="TreeGrafter"/>
</dbReference>
<accession>A0A6N3AEJ2</accession>
<dbReference type="Pfam" id="PF14501">
    <property type="entry name" value="HATPase_c_5"/>
    <property type="match status" value="1"/>
</dbReference>
<dbReference type="InterPro" id="IPR039506">
    <property type="entry name" value="SPOB_a"/>
</dbReference>
<proteinExistence type="predicted"/>
<dbReference type="PANTHER" id="PTHR40448">
    <property type="entry name" value="TWO-COMPONENT SENSOR HISTIDINE KINASE"/>
    <property type="match status" value="1"/>
</dbReference>
<evidence type="ECO:0000256" key="3">
    <source>
        <dbReference type="SAM" id="Phobius"/>
    </source>
</evidence>
<dbReference type="RefSeq" id="WP_156559574.1">
    <property type="nucleotide sequence ID" value="NZ_CACRTV010000031.1"/>
</dbReference>
<evidence type="ECO:0000313" key="5">
    <source>
        <dbReference type="EMBL" id="VYT89143.1"/>
    </source>
</evidence>
<dbReference type="InterPro" id="IPR036890">
    <property type="entry name" value="HATPase_C_sf"/>
</dbReference>
<reference evidence="5" key="1">
    <citation type="submission" date="2019-11" db="EMBL/GenBank/DDBJ databases">
        <authorList>
            <person name="Feng L."/>
        </authorList>
    </citation>
    <scope>NUCLEOTIDE SEQUENCE</scope>
    <source>
        <strain evidence="5">CParaputrificumLFYP93</strain>
    </source>
</reference>
<feature type="transmembrane region" description="Helical" evidence="3">
    <location>
        <begin position="75"/>
        <end position="96"/>
    </location>
</feature>
<keyword evidence="5" id="KW-0808">Transferase</keyword>
<feature type="transmembrane region" description="Helical" evidence="3">
    <location>
        <begin position="141"/>
        <end position="159"/>
    </location>
</feature>
<dbReference type="PROSITE" id="PS50109">
    <property type="entry name" value="HIS_KIN"/>
    <property type="match status" value="1"/>
</dbReference>
<keyword evidence="3" id="KW-1133">Transmembrane helix</keyword>
<dbReference type="InterPro" id="IPR005467">
    <property type="entry name" value="His_kinase_dom"/>
</dbReference>
<sequence length="407" mass="47316">MWINLFIQFISLGIIYNIVSKRRSIRDYIVIVIISLIFSTIGSNMNIWIFFINFMYGLVLSLVNKEKVIDNQIKLFMAFISLVVAESILTIMYQFLKINITASNIIISQSVINILVILLIYFFNKEMTINFIDIIKKNIKIFIMVILQCFMIFFLFQYINTTTWLTSMEKVLILLSILSFVLLVIFLSVDIFKQFKKTEEDKLRSRYNEVLEEYFEKMRADSHEYKNHLNAIYGVLQVGDYDQIKDLVKGYIQNVSNEDHLIELSKINNQLIRALIYSKISYATSIGINFKYYIKSSLKDINVSDSELVIIISNLLNNAIEASSESDDKYVELTLSKKNNKYDIMVKNSVNNGYFINVSEMFNYGYSSKGDERGVGLYNVRNIVQNNGGEILIDIDEDIFTIEIKIS</sequence>
<protein>
    <submittedName>
        <fullName evidence="5">Sensor protein CitS</fullName>
        <ecNumber evidence="5">2.7.13.3</ecNumber>
    </submittedName>
</protein>
<dbReference type="SUPFAM" id="SSF55874">
    <property type="entry name" value="ATPase domain of HSP90 chaperone/DNA topoisomerase II/histidine kinase"/>
    <property type="match status" value="1"/>
</dbReference>
<feature type="domain" description="Histidine kinase" evidence="4">
    <location>
        <begin position="220"/>
        <end position="407"/>
    </location>
</feature>
<dbReference type="EMBL" id="CACRTV010000031">
    <property type="protein sequence ID" value="VYT89143.1"/>
    <property type="molecule type" value="Genomic_DNA"/>
</dbReference>
<organism evidence="5">
    <name type="scientific">Clostridium paraputrificum</name>
    <dbReference type="NCBI Taxonomy" id="29363"/>
    <lineage>
        <taxon>Bacteria</taxon>
        <taxon>Bacillati</taxon>
        <taxon>Bacillota</taxon>
        <taxon>Clostridia</taxon>
        <taxon>Eubacteriales</taxon>
        <taxon>Clostridiaceae</taxon>
        <taxon>Clostridium</taxon>
    </lineage>
</organism>
<evidence type="ECO:0000256" key="1">
    <source>
        <dbReference type="ARBA" id="ARBA00022777"/>
    </source>
</evidence>
<dbReference type="GO" id="GO:0000160">
    <property type="term" value="P:phosphorelay signal transduction system"/>
    <property type="evidence" value="ECO:0007669"/>
    <property type="project" value="UniProtKB-KW"/>
</dbReference>
<dbReference type="InterPro" id="IPR032834">
    <property type="entry name" value="NatK-like_C"/>
</dbReference>
<feature type="transmembrane region" description="Helical" evidence="3">
    <location>
        <begin position="25"/>
        <end position="41"/>
    </location>
</feature>
<evidence type="ECO:0000259" key="4">
    <source>
        <dbReference type="PROSITE" id="PS50109"/>
    </source>
</evidence>
<dbReference type="PANTHER" id="PTHR40448:SF1">
    <property type="entry name" value="TWO-COMPONENT SENSOR HISTIDINE KINASE"/>
    <property type="match status" value="1"/>
</dbReference>
<keyword evidence="2" id="KW-0902">Two-component regulatory system</keyword>
<name>A0A6N3AEJ2_9CLOT</name>
<feature type="transmembrane region" description="Helical" evidence="3">
    <location>
        <begin position="102"/>
        <end position="121"/>
    </location>
</feature>
<dbReference type="Gene3D" id="1.10.287.130">
    <property type="match status" value="1"/>
</dbReference>
<evidence type="ECO:0000256" key="2">
    <source>
        <dbReference type="ARBA" id="ARBA00023012"/>
    </source>
</evidence>
<dbReference type="AlphaFoldDB" id="A0A6N3AEJ2"/>
<dbReference type="EC" id="2.7.13.3" evidence="5"/>
<feature type="transmembrane region" description="Helical" evidence="3">
    <location>
        <begin position="171"/>
        <end position="192"/>
    </location>
</feature>
<dbReference type="GO" id="GO:0004673">
    <property type="term" value="F:protein histidine kinase activity"/>
    <property type="evidence" value="ECO:0007669"/>
    <property type="project" value="UniProtKB-EC"/>
</dbReference>